<evidence type="ECO:0000313" key="1">
    <source>
        <dbReference type="EMBL" id="VEV95928.1"/>
    </source>
</evidence>
<sequence>MQPHLHANRAKSQKRDVNIRSVFIHYNDHLRISHMPLNHSYDPDHTWEKLLIRWPFATQTHLRTHNCCMDKHQPL</sequence>
<reference evidence="1" key="1">
    <citation type="submission" date="2019-02" db="EMBL/GenBank/DDBJ databases">
        <authorList>
            <consortium name="Genoscope - CEA"/>
            <person name="William W."/>
        </authorList>
    </citation>
    <scope>NUCLEOTIDE SEQUENCE [LARGE SCALE GENOMIC DNA]</scope>
    <source>
        <strain evidence="1">YSy11</strain>
    </source>
</reference>
<accession>A0A653DZN4</accession>
<gene>
    <name evidence="1" type="ORF">PMYSY11_0881</name>
</gene>
<proteinExistence type="predicted"/>
<protein>
    <submittedName>
        <fullName evidence="1">Uncharacterized protein</fullName>
    </submittedName>
</protein>
<name>A0A653DZN4_9PSED</name>
<dbReference type="EMBL" id="LR215729">
    <property type="protein sequence ID" value="VEV95928.1"/>
    <property type="molecule type" value="Genomic_DNA"/>
</dbReference>
<dbReference type="AlphaFoldDB" id="A0A653DZN4"/>
<organism evidence="1">
    <name type="scientific">Pseudomonas marincola</name>
    <dbReference type="NCBI Taxonomy" id="437900"/>
    <lineage>
        <taxon>Bacteria</taxon>
        <taxon>Pseudomonadati</taxon>
        <taxon>Pseudomonadota</taxon>
        <taxon>Gammaproteobacteria</taxon>
        <taxon>Pseudomonadales</taxon>
        <taxon>Pseudomonadaceae</taxon>
        <taxon>Pseudomonas</taxon>
    </lineage>
</organism>